<organism evidence="1">
    <name type="scientific">marine sediment metagenome</name>
    <dbReference type="NCBI Taxonomy" id="412755"/>
    <lineage>
        <taxon>unclassified sequences</taxon>
        <taxon>metagenomes</taxon>
        <taxon>ecological metagenomes</taxon>
    </lineage>
</organism>
<accession>A0A0F9ETB8</accession>
<reference evidence="1" key="1">
    <citation type="journal article" date="2015" name="Nature">
        <title>Complex archaea that bridge the gap between prokaryotes and eukaryotes.</title>
        <authorList>
            <person name="Spang A."/>
            <person name="Saw J.H."/>
            <person name="Jorgensen S.L."/>
            <person name="Zaremba-Niedzwiedzka K."/>
            <person name="Martijn J."/>
            <person name="Lind A.E."/>
            <person name="van Eijk R."/>
            <person name="Schleper C."/>
            <person name="Guy L."/>
            <person name="Ettema T.J."/>
        </authorList>
    </citation>
    <scope>NUCLEOTIDE SEQUENCE</scope>
</reference>
<protein>
    <submittedName>
        <fullName evidence="1">Uncharacterized protein</fullName>
    </submittedName>
</protein>
<dbReference type="EMBL" id="LAZR01026184">
    <property type="protein sequence ID" value="KKL69526.1"/>
    <property type="molecule type" value="Genomic_DNA"/>
</dbReference>
<proteinExistence type="predicted"/>
<comment type="caution">
    <text evidence="1">The sequence shown here is derived from an EMBL/GenBank/DDBJ whole genome shotgun (WGS) entry which is preliminary data.</text>
</comment>
<gene>
    <name evidence="1" type="ORF">LCGC14_2114090</name>
</gene>
<evidence type="ECO:0000313" key="1">
    <source>
        <dbReference type="EMBL" id="KKL69526.1"/>
    </source>
</evidence>
<sequence>VNWPFWKPYAQVRGSSGGQVRYGVKRTYGNGRMVYQPDLTTDAFTDGVATGGVKGIKAKRRGAAGPNLHPEKVGQKSSITFVIDSPYTAVDAWLDVAALRKTDKDVLAIHAKGRSGGWKKVWSAEKTGKLALEKIPLKQAAWFGHRYLVKFEMAAGANVADVGIDSFRITTVFMNNIYSLPYFMPGKNKVRLAAATGADLKANKLTLEYAWSEQGKDKTLTRQVEKLPLDFTVDVGGKDLPRMKHLKLSVAP</sequence>
<feature type="non-terminal residue" evidence="1">
    <location>
        <position position="1"/>
    </location>
</feature>
<dbReference type="AlphaFoldDB" id="A0A0F9ETB8"/>
<name>A0A0F9ETB8_9ZZZZ</name>